<accession>A0ABR0SVT0</accession>
<evidence type="ECO:0000313" key="2">
    <source>
        <dbReference type="Proteomes" id="UP001338125"/>
    </source>
</evidence>
<dbReference type="Proteomes" id="UP001338125">
    <property type="component" value="Unassembled WGS sequence"/>
</dbReference>
<name>A0ABR0SVT0_9HYPO</name>
<dbReference type="EMBL" id="JAVFKD010000004">
    <property type="protein sequence ID" value="KAK5996217.1"/>
    <property type="molecule type" value="Genomic_DNA"/>
</dbReference>
<protein>
    <submittedName>
        <fullName evidence="1">Uncharacterized protein</fullName>
    </submittedName>
</protein>
<sequence>MLSFGLLMSAHLEPGNRFGVGDAYHGLDRPDAQESGDEKGFQDLHFVRVEERRHLEIVICLKIKVQPRSFHQPQRPPFSARLAEAATQELRRCLSFGQI</sequence>
<keyword evidence="2" id="KW-1185">Reference proteome</keyword>
<reference evidence="1 2" key="1">
    <citation type="submission" date="2024-01" db="EMBL/GenBank/DDBJ databases">
        <title>Complete genome of Cladobotryum mycophilum ATHUM6906.</title>
        <authorList>
            <person name="Christinaki A.C."/>
            <person name="Myridakis A.I."/>
            <person name="Kouvelis V.N."/>
        </authorList>
    </citation>
    <scope>NUCLEOTIDE SEQUENCE [LARGE SCALE GENOMIC DNA]</scope>
    <source>
        <strain evidence="1 2">ATHUM6906</strain>
    </source>
</reference>
<comment type="caution">
    <text evidence="1">The sequence shown here is derived from an EMBL/GenBank/DDBJ whole genome shotgun (WGS) entry which is preliminary data.</text>
</comment>
<proteinExistence type="predicted"/>
<gene>
    <name evidence="1" type="ORF">PT974_04647</name>
</gene>
<organism evidence="1 2">
    <name type="scientific">Cladobotryum mycophilum</name>
    <dbReference type="NCBI Taxonomy" id="491253"/>
    <lineage>
        <taxon>Eukaryota</taxon>
        <taxon>Fungi</taxon>
        <taxon>Dikarya</taxon>
        <taxon>Ascomycota</taxon>
        <taxon>Pezizomycotina</taxon>
        <taxon>Sordariomycetes</taxon>
        <taxon>Hypocreomycetidae</taxon>
        <taxon>Hypocreales</taxon>
        <taxon>Hypocreaceae</taxon>
        <taxon>Cladobotryum</taxon>
    </lineage>
</organism>
<evidence type="ECO:0000313" key="1">
    <source>
        <dbReference type="EMBL" id="KAK5996217.1"/>
    </source>
</evidence>